<organism evidence="1 2">
    <name type="scientific">Saccharothrix lopnurensis</name>
    <dbReference type="NCBI Taxonomy" id="1670621"/>
    <lineage>
        <taxon>Bacteria</taxon>
        <taxon>Bacillati</taxon>
        <taxon>Actinomycetota</taxon>
        <taxon>Actinomycetes</taxon>
        <taxon>Pseudonocardiales</taxon>
        <taxon>Pseudonocardiaceae</taxon>
        <taxon>Saccharothrix</taxon>
    </lineage>
</organism>
<dbReference type="Proteomes" id="UP001596220">
    <property type="component" value="Unassembled WGS sequence"/>
</dbReference>
<gene>
    <name evidence="1" type="ORF">ACFP3R_36205</name>
</gene>
<dbReference type="EMBL" id="JBHSQO010000072">
    <property type="protein sequence ID" value="MFC6094736.1"/>
    <property type="molecule type" value="Genomic_DNA"/>
</dbReference>
<keyword evidence="2" id="KW-1185">Reference proteome</keyword>
<sequence length="140" mass="14844">MDFLGVRRGLAAAAAAIDGLSALPFMPDSVSPPTFFVGEMDLEFDKAFGRGLDELVATCRLLTSRASDDGGQAELDRYLAGSGPYSVKEALEADPSLGGVCDAVHVRRATGYGLFEFGVGNDMSRYYGIEFFVHVYGTGG</sequence>
<evidence type="ECO:0000313" key="1">
    <source>
        <dbReference type="EMBL" id="MFC6094736.1"/>
    </source>
</evidence>
<reference evidence="2" key="1">
    <citation type="journal article" date="2019" name="Int. J. Syst. Evol. Microbiol.">
        <title>The Global Catalogue of Microorganisms (GCM) 10K type strain sequencing project: providing services to taxonomists for standard genome sequencing and annotation.</title>
        <authorList>
            <consortium name="The Broad Institute Genomics Platform"/>
            <consortium name="The Broad Institute Genome Sequencing Center for Infectious Disease"/>
            <person name="Wu L."/>
            <person name="Ma J."/>
        </authorList>
    </citation>
    <scope>NUCLEOTIDE SEQUENCE [LARGE SCALE GENOMIC DNA]</scope>
    <source>
        <strain evidence="2">CGMCC 4.7246</strain>
    </source>
</reference>
<proteinExistence type="predicted"/>
<dbReference type="RefSeq" id="WP_380643276.1">
    <property type="nucleotide sequence ID" value="NZ_JBHSQO010000072.1"/>
</dbReference>
<protein>
    <submittedName>
        <fullName evidence="1">Uncharacterized protein</fullName>
    </submittedName>
</protein>
<accession>A0ABW1PID5</accession>
<comment type="caution">
    <text evidence="1">The sequence shown here is derived from an EMBL/GenBank/DDBJ whole genome shotgun (WGS) entry which is preliminary data.</text>
</comment>
<evidence type="ECO:0000313" key="2">
    <source>
        <dbReference type="Proteomes" id="UP001596220"/>
    </source>
</evidence>
<name>A0ABW1PID5_9PSEU</name>